<keyword evidence="3" id="KW-1185">Reference proteome</keyword>
<dbReference type="EMBL" id="BAAAFH010000007">
    <property type="protein sequence ID" value="GAA0874990.1"/>
    <property type="molecule type" value="Genomic_DNA"/>
</dbReference>
<proteinExistence type="predicted"/>
<reference evidence="2 3" key="1">
    <citation type="journal article" date="2019" name="Int. J. Syst. Evol. Microbiol.">
        <title>The Global Catalogue of Microorganisms (GCM) 10K type strain sequencing project: providing services to taxonomists for standard genome sequencing and annotation.</title>
        <authorList>
            <consortium name="The Broad Institute Genomics Platform"/>
            <consortium name="The Broad Institute Genome Sequencing Center for Infectious Disease"/>
            <person name="Wu L."/>
            <person name="Ma J."/>
        </authorList>
    </citation>
    <scope>NUCLEOTIDE SEQUENCE [LARGE SCALE GENOMIC DNA]</scope>
    <source>
        <strain evidence="2 3">JCM 16083</strain>
    </source>
</reference>
<dbReference type="Proteomes" id="UP001501126">
    <property type="component" value="Unassembled WGS sequence"/>
</dbReference>
<dbReference type="Pfam" id="PF01272">
    <property type="entry name" value="GreA_GreB"/>
    <property type="match status" value="1"/>
</dbReference>
<dbReference type="Gene3D" id="3.10.50.30">
    <property type="entry name" value="Transcription elongation factor, GreA/GreB, C-terminal domain"/>
    <property type="match status" value="1"/>
</dbReference>
<accession>A0ABN1MP02</accession>
<evidence type="ECO:0000313" key="3">
    <source>
        <dbReference type="Proteomes" id="UP001501126"/>
    </source>
</evidence>
<comment type="caution">
    <text evidence="2">The sequence shown here is derived from an EMBL/GenBank/DDBJ whole genome shotgun (WGS) entry which is preliminary data.</text>
</comment>
<dbReference type="SUPFAM" id="SSF54534">
    <property type="entry name" value="FKBP-like"/>
    <property type="match status" value="1"/>
</dbReference>
<protein>
    <recommendedName>
        <fullName evidence="1">Transcription elongation factor GreA/GreB C-terminal domain-containing protein</fullName>
    </recommendedName>
</protein>
<sequence length="124" mass="14009">MTEPIILTTGIYDMVKELLRKKRVTPVEEELLQNELKTAIQVTRKELPDDIVNVNRKVTIRDHASQTENEYLFVGTTKSKPSKGKFSIASAIALATVGRKTGDVIEWPFKEGTRKIEIVKVEVV</sequence>
<dbReference type="InterPro" id="IPR001437">
    <property type="entry name" value="Tscrpt_elong_fac_GreA/B_C"/>
</dbReference>
<feature type="domain" description="Transcription elongation factor GreA/GreB C-terminal" evidence="1">
    <location>
        <begin position="48"/>
        <end position="122"/>
    </location>
</feature>
<evidence type="ECO:0000259" key="1">
    <source>
        <dbReference type="Pfam" id="PF01272"/>
    </source>
</evidence>
<dbReference type="RefSeq" id="WP_343785983.1">
    <property type="nucleotide sequence ID" value="NZ_BAAAFH010000007.1"/>
</dbReference>
<evidence type="ECO:0000313" key="2">
    <source>
        <dbReference type="EMBL" id="GAA0874990.1"/>
    </source>
</evidence>
<organism evidence="2 3">
    <name type="scientific">Wandonia haliotis</name>
    <dbReference type="NCBI Taxonomy" id="574963"/>
    <lineage>
        <taxon>Bacteria</taxon>
        <taxon>Pseudomonadati</taxon>
        <taxon>Bacteroidota</taxon>
        <taxon>Flavobacteriia</taxon>
        <taxon>Flavobacteriales</taxon>
        <taxon>Crocinitomicaceae</taxon>
        <taxon>Wandonia</taxon>
    </lineage>
</organism>
<dbReference type="InterPro" id="IPR036953">
    <property type="entry name" value="GreA/GreB_C_sf"/>
</dbReference>
<gene>
    <name evidence="2" type="ORF">GCM10009118_13980</name>
</gene>
<dbReference type="InterPro" id="IPR023459">
    <property type="entry name" value="Tscrpt_elong_fac_GreA/B_fam"/>
</dbReference>
<dbReference type="PANTHER" id="PTHR30437:SF4">
    <property type="entry name" value="TRANSCRIPTION ELONGATION FACTOR GREA"/>
    <property type="match status" value="1"/>
</dbReference>
<dbReference type="PANTHER" id="PTHR30437">
    <property type="entry name" value="TRANSCRIPTION ELONGATION FACTOR GREA"/>
    <property type="match status" value="1"/>
</dbReference>
<name>A0ABN1MP02_9FLAO</name>